<name>A0A1I1Q021_9GAMM</name>
<dbReference type="STRING" id="1123010.SAMN02745724_03537"/>
<dbReference type="RefSeq" id="WP_091987440.1">
    <property type="nucleotide sequence ID" value="NZ_FOLO01000033.1"/>
</dbReference>
<organism evidence="1 2">
    <name type="scientific">Pseudoalteromonas denitrificans DSM 6059</name>
    <dbReference type="NCBI Taxonomy" id="1123010"/>
    <lineage>
        <taxon>Bacteria</taxon>
        <taxon>Pseudomonadati</taxon>
        <taxon>Pseudomonadota</taxon>
        <taxon>Gammaproteobacteria</taxon>
        <taxon>Alteromonadales</taxon>
        <taxon>Pseudoalteromonadaceae</taxon>
        <taxon>Pseudoalteromonas</taxon>
    </lineage>
</organism>
<dbReference type="EMBL" id="FOLO01000033">
    <property type="protein sequence ID" value="SFD11510.1"/>
    <property type="molecule type" value="Genomic_DNA"/>
</dbReference>
<evidence type="ECO:0000313" key="2">
    <source>
        <dbReference type="Proteomes" id="UP000198862"/>
    </source>
</evidence>
<sequence>MHISKLLVLLIPIFSCFVNAGSWEKRRSTLEKVAVYDEFRIFYSLSGKDKLPKSHRVDINHNKVPDFIESIGKRLTDSNRFFKYDVGLKNPLNSNRYRGLVHYIDVNVLDFSNNKKGPKNGVAYDGTPKFNRSLAGKTSVKVLTMDISGGVNLNSNTVEHELFHLYQNGYTYFKNRWYTEGTARWSELVIKGRIGKATKLPKTKAAKEKLFKKTYGASSFWNELIVIIDKENLGKSFIKYLLEELESVDDMAARSRGIDNKNWKESEQRSKKNNFYIWQAINSVSKKFPISAEIKNLSLL</sequence>
<reference evidence="1 2" key="1">
    <citation type="submission" date="2016-10" db="EMBL/GenBank/DDBJ databases">
        <authorList>
            <person name="de Groot N.N."/>
        </authorList>
    </citation>
    <scope>NUCLEOTIDE SEQUENCE [LARGE SCALE GENOMIC DNA]</scope>
    <source>
        <strain evidence="1 2">DSM 6059</strain>
    </source>
</reference>
<evidence type="ECO:0008006" key="3">
    <source>
        <dbReference type="Google" id="ProtNLM"/>
    </source>
</evidence>
<dbReference type="Proteomes" id="UP000198862">
    <property type="component" value="Unassembled WGS sequence"/>
</dbReference>
<keyword evidence="2" id="KW-1185">Reference proteome</keyword>
<accession>A0A1I1Q021</accession>
<dbReference type="OrthoDB" id="262317at2"/>
<proteinExistence type="predicted"/>
<evidence type="ECO:0000313" key="1">
    <source>
        <dbReference type="EMBL" id="SFD11510.1"/>
    </source>
</evidence>
<protein>
    <recommendedName>
        <fullName evidence="3">Peptidase</fullName>
    </recommendedName>
</protein>
<dbReference type="AlphaFoldDB" id="A0A1I1Q021"/>
<gene>
    <name evidence="1" type="ORF">SAMN02745724_03537</name>
</gene>